<gene>
    <name evidence="2" type="ORF">CPELLU_LOCUS19337</name>
</gene>
<keyword evidence="1" id="KW-1133">Transmembrane helix</keyword>
<comment type="caution">
    <text evidence="2">The sequence shown here is derived from an EMBL/GenBank/DDBJ whole genome shotgun (WGS) entry which is preliminary data.</text>
</comment>
<protein>
    <submittedName>
        <fullName evidence="2">16567_t:CDS:1</fullName>
    </submittedName>
</protein>
<keyword evidence="3" id="KW-1185">Reference proteome</keyword>
<proteinExistence type="predicted"/>
<dbReference type="Proteomes" id="UP000789759">
    <property type="component" value="Unassembled WGS sequence"/>
</dbReference>
<dbReference type="OrthoDB" id="2304201at2759"/>
<sequence length="167" mass="18985">VQREDSILQPGFICTSGNHSSSIQTSLSNAITIAYNMIFKTKTTFFGSAVIGLNQINITSQLLEDIYFILIFLTLDIILIVVLNIEDTDTYDKFASSLITKKGKNGDRYLVKQQIVNNKFILDFYKEMDLKFYYKDKSALNKDVCAWKAMLNAYGCTNITPFEKNIS</sequence>
<feature type="non-terminal residue" evidence="2">
    <location>
        <position position="167"/>
    </location>
</feature>
<keyword evidence="1" id="KW-0472">Membrane</keyword>
<accession>A0A9N9K8M5</accession>
<feature type="transmembrane region" description="Helical" evidence="1">
    <location>
        <begin position="66"/>
        <end position="85"/>
    </location>
</feature>
<organism evidence="2 3">
    <name type="scientific">Cetraspora pellucida</name>
    <dbReference type="NCBI Taxonomy" id="1433469"/>
    <lineage>
        <taxon>Eukaryota</taxon>
        <taxon>Fungi</taxon>
        <taxon>Fungi incertae sedis</taxon>
        <taxon>Mucoromycota</taxon>
        <taxon>Glomeromycotina</taxon>
        <taxon>Glomeromycetes</taxon>
        <taxon>Diversisporales</taxon>
        <taxon>Gigasporaceae</taxon>
        <taxon>Cetraspora</taxon>
    </lineage>
</organism>
<feature type="non-terminal residue" evidence="2">
    <location>
        <position position="1"/>
    </location>
</feature>
<reference evidence="2" key="1">
    <citation type="submission" date="2021-06" db="EMBL/GenBank/DDBJ databases">
        <authorList>
            <person name="Kallberg Y."/>
            <person name="Tangrot J."/>
            <person name="Rosling A."/>
        </authorList>
    </citation>
    <scope>NUCLEOTIDE SEQUENCE</scope>
    <source>
        <strain evidence="2">FL966</strain>
    </source>
</reference>
<dbReference type="AlphaFoldDB" id="A0A9N9K8M5"/>
<name>A0A9N9K8M5_9GLOM</name>
<evidence type="ECO:0000313" key="2">
    <source>
        <dbReference type="EMBL" id="CAG8817340.1"/>
    </source>
</evidence>
<keyword evidence="1" id="KW-0812">Transmembrane</keyword>
<evidence type="ECO:0000256" key="1">
    <source>
        <dbReference type="SAM" id="Phobius"/>
    </source>
</evidence>
<evidence type="ECO:0000313" key="3">
    <source>
        <dbReference type="Proteomes" id="UP000789759"/>
    </source>
</evidence>
<dbReference type="EMBL" id="CAJVQA010045363">
    <property type="protein sequence ID" value="CAG8817340.1"/>
    <property type="molecule type" value="Genomic_DNA"/>
</dbReference>